<feature type="compositionally biased region" description="Low complexity" evidence="1">
    <location>
        <begin position="237"/>
        <end position="252"/>
    </location>
</feature>
<accession>A0AAN9BBF9</accession>
<name>A0AAN9BBF9_9CAEN</name>
<evidence type="ECO:0000313" key="3">
    <source>
        <dbReference type="Proteomes" id="UP001374579"/>
    </source>
</evidence>
<organism evidence="2 3">
    <name type="scientific">Littorina saxatilis</name>
    <dbReference type="NCBI Taxonomy" id="31220"/>
    <lineage>
        <taxon>Eukaryota</taxon>
        <taxon>Metazoa</taxon>
        <taxon>Spiralia</taxon>
        <taxon>Lophotrochozoa</taxon>
        <taxon>Mollusca</taxon>
        <taxon>Gastropoda</taxon>
        <taxon>Caenogastropoda</taxon>
        <taxon>Littorinimorpha</taxon>
        <taxon>Littorinoidea</taxon>
        <taxon>Littorinidae</taxon>
        <taxon>Littorina</taxon>
    </lineage>
</organism>
<dbReference type="AlphaFoldDB" id="A0AAN9BBF9"/>
<gene>
    <name evidence="2" type="ORF">V1264_020300</name>
</gene>
<evidence type="ECO:0000313" key="2">
    <source>
        <dbReference type="EMBL" id="KAK7102006.1"/>
    </source>
</evidence>
<comment type="caution">
    <text evidence="2">The sequence shown here is derived from an EMBL/GenBank/DDBJ whole genome shotgun (WGS) entry which is preliminary data.</text>
</comment>
<evidence type="ECO:0000256" key="1">
    <source>
        <dbReference type="SAM" id="MobiDB-lite"/>
    </source>
</evidence>
<feature type="compositionally biased region" description="Polar residues" evidence="1">
    <location>
        <begin position="205"/>
        <end position="236"/>
    </location>
</feature>
<feature type="region of interest" description="Disordered" evidence="1">
    <location>
        <begin position="190"/>
        <end position="252"/>
    </location>
</feature>
<feature type="compositionally biased region" description="Basic and acidic residues" evidence="1">
    <location>
        <begin position="62"/>
        <end position="71"/>
    </location>
</feature>
<sequence>MVRDRIVCGITSQEIREKLLQSGDQLTMEKDIEIVVTHEATKQQLATMLTEGTIEVIKKRRFDSSSRDRRPPPRQNNDEYDCNNCGQRHGRRACPAYGKRCSNSTKPNHFAKVCRSRRPTKTVHDIEEHDEEDDSFLNIDVIAIGKDHPDTAYANITLDTGDVLRFKVDTGAQANVIPYQIYKRMLVQPHSNKERPASTGMRVSVLTSRESCRSNVPTRIGNTKARSTSLRQPATLSLSSDSRRPSSYRSSR</sequence>
<keyword evidence="3" id="KW-1185">Reference proteome</keyword>
<dbReference type="Proteomes" id="UP001374579">
    <property type="component" value="Unassembled WGS sequence"/>
</dbReference>
<dbReference type="InterPro" id="IPR050951">
    <property type="entry name" value="Retrovirus_Pol_polyprotein"/>
</dbReference>
<proteinExistence type="predicted"/>
<dbReference type="PANTHER" id="PTHR37984:SF5">
    <property type="entry name" value="PROTEIN NYNRIN-LIKE"/>
    <property type="match status" value="1"/>
</dbReference>
<reference evidence="2 3" key="1">
    <citation type="submission" date="2024-02" db="EMBL/GenBank/DDBJ databases">
        <title>Chromosome-scale genome assembly of the rough periwinkle Littorina saxatilis.</title>
        <authorList>
            <person name="De Jode A."/>
            <person name="Faria R."/>
            <person name="Formenti G."/>
            <person name="Sims Y."/>
            <person name="Smith T.P."/>
            <person name="Tracey A."/>
            <person name="Wood J.M.D."/>
            <person name="Zagrodzka Z.B."/>
            <person name="Johannesson K."/>
            <person name="Butlin R.K."/>
            <person name="Leder E.H."/>
        </authorList>
    </citation>
    <scope>NUCLEOTIDE SEQUENCE [LARGE SCALE GENOMIC DNA]</scope>
    <source>
        <strain evidence="2">Snail1</strain>
        <tissue evidence="2">Muscle</tissue>
    </source>
</reference>
<protein>
    <submittedName>
        <fullName evidence="2">Uncharacterized protein</fullName>
    </submittedName>
</protein>
<feature type="region of interest" description="Disordered" evidence="1">
    <location>
        <begin position="60"/>
        <end position="80"/>
    </location>
</feature>
<dbReference type="PANTHER" id="PTHR37984">
    <property type="entry name" value="PROTEIN CBG26694"/>
    <property type="match status" value="1"/>
</dbReference>
<dbReference type="EMBL" id="JBAMIC010000010">
    <property type="protein sequence ID" value="KAK7102006.1"/>
    <property type="molecule type" value="Genomic_DNA"/>
</dbReference>